<dbReference type="Gene3D" id="3.40.50.300">
    <property type="entry name" value="P-loop containing nucleotide triphosphate hydrolases"/>
    <property type="match status" value="1"/>
</dbReference>
<dbReference type="InterPro" id="IPR002197">
    <property type="entry name" value="HTH_Fis"/>
</dbReference>
<dbReference type="PANTHER" id="PTHR32071:SF57">
    <property type="entry name" value="C4-DICARBOXYLATE TRANSPORT TRANSCRIPTIONAL REGULATORY PROTEIN DCTD"/>
    <property type="match status" value="1"/>
</dbReference>
<dbReference type="GO" id="GO:0005524">
    <property type="term" value="F:ATP binding"/>
    <property type="evidence" value="ECO:0007669"/>
    <property type="project" value="UniProtKB-KW"/>
</dbReference>
<dbReference type="GO" id="GO:0006355">
    <property type="term" value="P:regulation of DNA-templated transcription"/>
    <property type="evidence" value="ECO:0007669"/>
    <property type="project" value="InterPro"/>
</dbReference>
<keyword evidence="2" id="KW-0067">ATP-binding</keyword>
<dbReference type="SUPFAM" id="SSF52540">
    <property type="entry name" value="P-loop containing nucleoside triphosphate hydrolases"/>
    <property type="match status" value="1"/>
</dbReference>
<keyword evidence="4" id="KW-0804">Transcription</keyword>
<evidence type="ECO:0000313" key="6">
    <source>
        <dbReference type="EMBL" id="SDW63730.1"/>
    </source>
</evidence>
<evidence type="ECO:0000256" key="2">
    <source>
        <dbReference type="ARBA" id="ARBA00022840"/>
    </source>
</evidence>
<dbReference type="FunFam" id="3.40.50.300:FF:000006">
    <property type="entry name" value="DNA-binding transcriptional regulator NtrC"/>
    <property type="match status" value="1"/>
</dbReference>
<dbReference type="InterPro" id="IPR035965">
    <property type="entry name" value="PAS-like_dom_sf"/>
</dbReference>
<dbReference type="InterPro" id="IPR000014">
    <property type="entry name" value="PAS"/>
</dbReference>
<dbReference type="PROSITE" id="PS00688">
    <property type="entry name" value="SIGMA54_INTERACT_3"/>
    <property type="match status" value="1"/>
</dbReference>
<sequence length="458" mass="51665">MEKMKHLEGLEHIYDILFGSLHHCVVIVDEQGVITYMNKCYYDFLGTSRAIAVGRHVTEVIENTRMHLVAASGESEKANMQYIRGNYMIADRVPLYDGSRIIGALGLVMFRDRKEWAEMNQHIKTLMLELESYQKQVEQLNGTSYSLHDALSVSPEMEEVKRNVRKVAPSDVSVLLRGETGTGKELFAQGLHKLSERSMKPFVKVNCAAIPGDLLESELFGYEEGAFTGAKKGGKPGKFQLADQGTIFLDEIGDMPLNTQVKILRVLQEGELEPLGAQGPRQVDVRVVAATNQPIEELIENQQFREDLYYRINVISLTIPPLRDRPEDIPLLSKFMLQKVTERLGKRITAFDQQVLDRFLDYPWPGNVRELENTIEATVHLTEGETIQLSDLPARMMDVGQANRKSGIKPLKQVIAEAEKDAVKQALKEAEGDKRTACELLGIGKSNLYNKIMKYNLE</sequence>
<keyword evidence="7" id="KW-1185">Reference proteome</keyword>
<dbReference type="PRINTS" id="PR01590">
    <property type="entry name" value="HTHFIS"/>
</dbReference>
<keyword evidence="1" id="KW-0547">Nucleotide-binding</keyword>
<dbReference type="SMART" id="SM00382">
    <property type="entry name" value="AAA"/>
    <property type="match status" value="1"/>
</dbReference>
<evidence type="ECO:0000256" key="1">
    <source>
        <dbReference type="ARBA" id="ARBA00022741"/>
    </source>
</evidence>
<protein>
    <submittedName>
        <fullName evidence="6">Transcriptional regulator</fullName>
    </submittedName>
</protein>
<organism evidence="6 7">
    <name type="scientific">Marinococcus luteus</name>
    <dbReference type="NCBI Taxonomy" id="1122204"/>
    <lineage>
        <taxon>Bacteria</taxon>
        <taxon>Bacillati</taxon>
        <taxon>Bacillota</taxon>
        <taxon>Bacilli</taxon>
        <taxon>Bacillales</taxon>
        <taxon>Bacillaceae</taxon>
        <taxon>Marinococcus</taxon>
    </lineage>
</organism>
<keyword evidence="3" id="KW-0805">Transcription regulation</keyword>
<dbReference type="PROSITE" id="PS50045">
    <property type="entry name" value="SIGMA54_INTERACT_4"/>
    <property type="match status" value="1"/>
</dbReference>
<gene>
    <name evidence="6" type="ORF">SAMN05421781_1942</name>
</gene>
<dbReference type="AlphaFoldDB" id="A0A1H2V643"/>
<dbReference type="Gene3D" id="1.10.10.60">
    <property type="entry name" value="Homeodomain-like"/>
    <property type="match status" value="1"/>
</dbReference>
<accession>A0A1H2V643</accession>
<dbReference type="Proteomes" id="UP000199488">
    <property type="component" value="Unassembled WGS sequence"/>
</dbReference>
<proteinExistence type="predicted"/>
<dbReference type="GO" id="GO:0043565">
    <property type="term" value="F:sequence-specific DNA binding"/>
    <property type="evidence" value="ECO:0007669"/>
    <property type="project" value="InterPro"/>
</dbReference>
<dbReference type="InterPro" id="IPR058031">
    <property type="entry name" value="AAA_lid_NorR"/>
</dbReference>
<dbReference type="InterPro" id="IPR009057">
    <property type="entry name" value="Homeodomain-like_sf"/>
</dbReference>
<dbReference type="Pfam" id="PF02954">
    <property type="entry name" value="HTH_8"/>
    <property type="match status" value="1"/>
</dbReference>
<dbReference type="Pfam" id="PF00158">
    <property type="entry name" value="Sigma54_activat"/>
    <property type="match status" value="1"/>
</dbReference>
<dbReference type="InterPro" id="IPR027417">
    <property type="entry name" value="P-loop_NTPase"/>
</dbReference>
<dbReference type="EMBL" id="FNNC01000004">
    <property type="protein sequence ID" value="SDW63730.1"/>
    <property type="molecule type" value="Genomic_DNA"/>
</dbReference>
<reference evidence="6 7" key="1">
    <citation type="submission" date="2016-10" db="EMBL/GenBank/DDBJ databases">
        <authorList>
            <person name="de Groot N.N."/>
        </authorList>
    </citation>
    <scope>NUCLEOTIDE SEQUENCE [LARGE SCALE GENOMIC DNA]</scope>
    <source>
        <strain evidence="6 7">DSM 23126</strain>
    </source>
</reference>
<evidence type="ECO:0000256" key="4">
    <source>
        <dbReference type="ARBA" id="ARBA00023163"/>
    </source>
</evidence>
<dbReference type="PROSITE" id="PS00675">
    <property type="entry name" value="SIGMA54_INTERACT_1"/>
    <property type="match status" value="1"/>
</dbReference>
<dbReference type="PANTHER" id="PTHR32071">
    <property type="entry name" value="TRANSCRIPTIONAL REGULATORY PROTEIN"/>
    <property type="match status" value="1"/>
</dbReference>
<dbReference type="InterPro" id="IPR025662">
    <property type="entry name" value="Sigma_54_int_dom_ATP-bd_1"/>
</dbReference>
<dbReference type="Pfam" id="PF25601">
    <property type="entry name" value="AAA_lid_14"/>
    <property type="match status" value="1"/>
</dbReference>
<evidence type="ECO:0000313" key="7">
    <source>
        <dbReference type="Proteomes" id="UP000199488"/>
    </source>
</evidence>
<dbReference type="CDD" id="cd00009">
    <property type="entry name" value="AAA"/>
    <property type="match status" value="1"/>
</dbReference>
<dbReference type="STRING" id="1122204.SAMN05421781_1942"/>
<dbReference type="Gene3D" id="3.30.450.20">
    <property type="entry name" value="PAS domain"/>
    <property type="match status" value="1"/>
</dbReference>
<dbReference type="Gene3D" id="1.10.8.60">
    <property type="match status" value="1"/>
</dbReference>
<dbReference type="CDD" id="cd00130">
    <property type="entry name" value="PAS"/>
    <property type="match status" value="1"/>
</dbReference>
<evidence type="ECO:0000256" key="3">
    <source>
        <dbReference type="ARBA" id="ARBA00023015"/>
    </source>
</evidence>
<dbReference type="SUPFAM" id="SSF46689">
    <property type="entry name" value="Homeodomain-like"/>
    <property type="match status" value="1"/>
</dbReference>
<dbReference type="InterPro" id="IPR025944">
    <property type="entry name" value="Sigma_54_int_dom_CS"/>
</dbReference>
<dbReference type="InterPro" id="IPR002078">
    <property type="entry name" value="Sigma_54_int"/>
</dbReference>
<dbReference type="SUPFAM" id="SSF55785">
    <property type="entry name" value="PYP-like sensor domain (PAS domain)"/>
    <property type="match status" value="1"/>
</dbReference>
<name>A0A1H2V643_9BACI</name>
<dbReference type="InterPro" id="IPR003593">
    <property type="entry name" value="AAA+_ATPase"/>
</dbReference>
<evidence type="ECO:0000259" key="5">
    <source>
        <dbReference type="PROSITE" id="PS50045"/>
    </source>
</evidence>
<feature type="domain" description="Sigma-54 factor interaction" evidence="5">
    <location>
        <begin position="150"/>
        <end position="380"/>
    </location>
</feature>